<keyword evidence="2" id="KW-1185">Reference proteome</keyword>
<dbReference type="OrthoDB" id="9796736at2"/>
<name>A0A0V8QAR6_9FIRM</name>
<dbReference type="Proteomes" id="UP000054874">
    <property type="component" value="Unassembled WGS sequence"/>
</dbReference>
<dbReference type="EMBL" id="LNAM01000217">
    <property type="protein sequence ID" value="KSV57518.1"/>
    <property type="molecule type" value="Genomic_DNA"/>
</dbReference>
<dbReference type="RefSeq" id="WP_058354233.1">
    <property type="nucleotide sequence ID" value="NZ_CABMMD010000217.1"/>
</dbReference>
<dbReference type="InterPro" id="IPR045705">
    <property type="entry name" value="DUF6061"/>
</dbReference>
<organism evidence="1 2">
    <name type="scientific">Acetivibrio ethanolgignens</name>
    <dbReference type="NCBI Taxonomy" id="290052"/>
    <lineage>
        <taxon>Bacteria</taxon>
        <taxon>Bacillati</taxon>
        <taxon>Bacillota</taxon>
        <taxon>Clostridia</taxon>
        <taxon>Eubacteriales</taxon>
        <taxon>Oscillospiraceae</taxon>
        <taxon>Acetivibrio</taxon>
    </lineage>
</organism>
<sequence>MKLIHAEYNPMHNSIDIKHYDGYILRIDCNQAESGIRITPNSQRCLNALAIDNPLEYARLALNGEMQEWVDAEDSLETF</sequence>
<dbReference type="Pfam" id="PF19537">
    <property type="entry name" value="DUF6061"/>
    <property type="match status" value="1"/>
</dbReference>
<gene>
    <name evidence="1" type="ORF">ASU35_16125</name>
</gene>
<evidence type="ECO:0000313" key="2">
    <source>
        <dbReference type="Proteomes" id="UP000054874"/>
    </source>
</evidence>
<proteinExistence type="predicted"/>
<dbReference type="AlphaFoldDB" id="A0A0V8QAR6"/>
<protein>
    <submittedName>
        <fullName evidence="1">Toxin-antitoxin system protein</fullName>
    </submittedName>
</protein>
<reference evidence="1 2" key="1">
    <citation type="submission" date="2015-11" db="EMBL/GenBank/DDBJ databases">
        <title>Butyribacter intestini gen. nov., sp. nov., a butyric acid-producing bacterium of the family Lachnospiraceae isolated from the human faeces.</title>
        <authorList>
            <person name="Zou Y."/>
            <person name="Xue W."/>
            <person name="Luo G."/>
            <person name="Lv M."/>
        </authorList>
    </citation>
    <scope>NUCLEOTIDE SEQUENCE [LARGE SCALE GENOMIC DNA]</scope>
    <source>
        <strain evidence="1 2">ACET-33324</strain>
    </source>
</reference>
<evidence type="ECO:0000313" key="1">
    <source>
        <dbReference type="EMBL" id="KSV57518.1"/>
    </source>
</evidence>
<accession>A0A0V8QAR6</accession>
<comment type="caution">
    <text evidence="1">The sequence shown here is derived from an EMBL/GenBank/DDBJ whole genome shotgun (WGS) entry which is preliminary data.</text>
</comment>